<dbReference type="GO" id="GO:0018909">
    <property type="term" value="P:dodecyl sulfate metabolic process"/>
    <property type="evidence" value="ECO:0007669"/>
    <property type="project" value="InterPro"/>
</dbReference>
<dbReference type="InterPro" id="IPR036866">
    <property type="entry name" value="RibonucZ/Hydroxyglut_hydro"/>
</dbReference>
<dbReference type="InterPro" id="IPR029228">
    <property type="entry name" value="Alkyl_sulf_dimr"/>
</dbReference>
<dbReference type="CDD" id="cd07710">
    <property type="entry name" value="arylsulfatase_Sdsa1-like_MBL-fold"/>
    <property type="match status" value="1"/>
</dbReference>
<dbReference type="GO" id="GO:0018741">
    <property type="term" value="F:linear primary-alkylsulfatase activity"/>
    <property type="evidence" value="ECO:0007669"/>
    <property type="project" value="InterPro"/>
</dbReference>
<organism evidence="6">
    <name type="scientific">freshwater metagenome</name>
    <dbReference type="NCBI Taxonomy" id="449393"/>
    <lineage>
        <taxon>unclassified sequences</taxon>
        <taxon>metagenomes</taxon>
        <taxon>ecological metagenomes</taxon>
    </lineage>
</organism>
<dbReference type="InterPro" id="IPR036527">
    <property type="entry name" value="SCP2_sterol-bd_dom_sf"/>
</dbReference>
<dbReference type="EMBL" id="JNSL01000125">
    <property type="protein sequence ID" value="KGA15098.1"/>
    <property type="molecule type" value="Genomic_DNA"/>
</dbReference>
<dbReference type="Pfam" id="PF14863">
    <property type="entry name" value="Alkyl_sulf_dimr"/>
    <property type="match status" value="1"/>
</dbReference>
<evidence type="ECO:0000256" key="2">
    <source>
        <dbReference type="ARBA" id="ARBA00022801"/>
    </source>
</evidence>
<feature type="domain" description="Metallo-beta-lactamase" evidence="5">
    <location>
        <begin position="104"/>
        <end position="326"/>
    </location>
</feature>
<dbReference type="PANTHER" id="PTHR43223:SF1">
    <property type="entry name" value="ALKYL_ARYL-SULFATASE BDS1"/>
    <property type="match status" value="1"/>
</dbReference>
<dbReference type="AlphaFoldDB" id="A0A094SAM0"/>
<dbReference type="Pfam" id="PF00753">
    <property type="entry name" value="Lactamase_B"/>
    <property type="match status" value="1"/>
</dbReference>
<accession>A0A094SAM0</accession>
<dbReference type="Pfam" id="PF14864">
    <property type="entry name" value="Alkyl_sulf_C"/>
    <property type="match status" value="1"/>
</dbReference>
<evidence type="ECO:0000313" key="6">
    <source>
        <dbReference type="EMBL" id="KGA15098.1"/>
    </source>
</evidence>
<protein>
    <recommendedName>
        <fullName evidence="5">Metallo-beta-lactamase domain-containing protein</fullName>
    </recommendedName>
</protein>
<keyword evidence="3" id="KW-0862">Zinc</keyword>
<dbReference type="FunFam" id="3.60.15.30:FF:000001">
    <property type="entry name" value="Alkyl/aryl-sulfatase BDS1"/>
    <property type="match status" value="1"/>
</dbReference>
<dbReference type="InterPro" id="IPR001279">
    <property type="entry name" value="Metallo-B-lactamas"/>
</dbReference>
<evidence type="ECO:0000256" key="4">
    <source>
        <dbReference type="ARBA" id="ARBA00033751"/>
    </source>
</evidence>
<dbReference type="InterPro" id="IPR038536">
    <property type="entry name" value="Alkyl/aryl-sulf_dimr_sf"/>
</dbReference>
<reference evidence="6" key="1">
    <citation type="submission" date="2014-06" db="EMBL/GenBank/DDBJ databases">
        <title>Key roles for freshwater Actinobacteria revealed by deep metagenomic sequencing.</title>
        <authorList>
            <person name="Ghai R."/>
            <person name="Mizuno C.M."/>
            <person name="Picazo A."/>
            <person name="Camacho A."/>
            <person name="Rodriguez-Valera F."/>
        </authorList>
    </citation>
    <scope>NUCLEOTIDE SEQUENCE</scope>
</reference>
<keyword evidence="2" id="KW-0378">Hydrolase</keyword>
<keyword evidence="1" id="KW-0479">Metal-binding</keyword>
<dbReference type="InterPro" id="IPR044097">
    <property type="entry name" value="Bds1/SdsA1_MBL-fold"/>
</dbReference>
<dbReference type="SUPFAM" id="SSF56281">
    <property type="entry name" value="Metallo-hydrolase/oxidoreductase"/>
    <property type="match status" value="1"/>
</dbReference>
<dbReference type="PANTHER" id="PTHR43223">
    <property type="entry name" value="ALKYL/ARYL-SULFATASE"/>
    <property type="match status" value="1"/>
</dbReference>
<dbReference type="InterPro" id="IPR052195">
    <property type="entry name" value="Bact_Alkyl/Aryl-Sulfatase"/>
</dbReference>
<dbReference type="SMART" id="SM00849">
    <property type="entry name" value="Lactamase_B"/>
    <property type="match status" value="1"/>
</dbReference>
<dbReference type="SUPFAM" id="SSF55718">
    <property type="entry name" value="SCP-like"/>
    <property type="match status" value="1"/>
</dbReference>
<proteinExistence type="inferred from homology"/>
<dbReference type="GO" id="GO:0046872">
    <property type="term" value="F:metal ion binding"/>
    <property type="evidence" value="ECO:0007669"/>
    <property type="project" value="UniProtKB-KW"/>
</dbReference>
<gene>
    <name evidence="6" type="ORF">GM51_15665</name>
</gene>
<dbReference type="GO" id="GO:0046983">
    <property type="term" value="F:protein dimerization activity"/>
    <property type="evidence" value="ECO:0007669"/>
    <property type="project" value="InterPro"/>
</dbReference>
<evidence type="ECO:0000259" key="5">
    <source>
        <dbReference type="SMART" id="SM00849"/>
    </source>
</evidence>
<evidence type="ECO:0000256" key="1">
    <source>
        <dbReference type="ARBA" id="ARBA00022723"/>
    </source>
</evidence>
<evidence type="ECO:0000256" key="3">
    <source>
        <dbReference type="ARBA" id="ARBA00022833"/>
    </source>
</evidence>
<comment type="similarity">
    <text evidence="4">Belongs to the metallo-beta-lactamase superfamily. Type III sulfatase family.</text>
</comment>
<dbReference type="Gene3D" id="3.60.15.30">
    <property type="entry name" value="Metallo-beta-lactamase domain"/>
    <property type="match status" value="1"/>
</dbReference>
<sequence length="637" mass="70609">MNPEQPKLATTHTKLHNHNAVNRDFDPADLERVRKGFIAKRENGLITDEKGRFVGNSDNYEFLRDGRECPETVNPQLWRHATLNAHHGLFKVADGVWQVRGYDISNITFIRGTNGWVVIDPLTSEHTARAALELMEEHVEKLPTTVVIFTHSHADHFGGVLGVTTKEDVDAGRCQIVAPIGFLHETVGENVIAGPAMGRRATYQFGPMLPPGPTGHVDCGLGTGVPMGPPGLLAPTTDITFTGEELVLDGVRVIFQLTPETEAPAEMNFFFPDHGWLCLAENCSQTMHNLVPIRGALVRNALNWSKYINQSIEMFAAKTNLLFTSHNWPTWGVSDVREFLVLQRDLYKWMHDQTMRHANHGMIAVEIANMLELPEEFQAHEHTRGFYGDLVHNVKAVYQRYLSWYDGNPANLNKLPPTEAGKRYVELAGGIESLLASARKSFEAGDYRWVAEVVNHAVFADPSNADARNLQADVLEQLGYQAESSTFRNAYLMGAQELRKGPPPPTSTHVRARSLIRAMTIEQVFDVLSVRVMSEKIGGLSHCVNWTFTDMAGTPDHQWVLGLSNRTMYSTQGRHEAAAEATITISRALLLEIIAQVTTFVDELSAGTVTIEGDAAALLNIFGNLDTFATGFAIVEP</sequence>
<dbReference type="Gene3D" id="1.25.40.880">
    <property type="entry name" value="Alkyl sulfatase, dimerisation domain"/>
    <property type="match status" value="1"/>
</dbReference>
<dbReference type="Gene3D" id="3.30.1050.10">
    <property type="entry name" value="SCP2 sterol-binding domain"/>
    <property type="match status" value="1"/>
</dbReference>
<name>A0A094SAM0_9ZZZZ</name>
<comment type="caution">
    <text evidence="6">The sequence shown here is derived from an EMBL/GenBank/DDBJ whole genome shotgun (WGS) entry which is preliminary data.</text>
</comment>
<dbReference type="InterPro" id="IPR029229">
    <property type="entry name" value="Alkyl_sulf_C"/>
</dbReference>